<dbReference type="Gene3D" id="2.60.40.1630">
    <property type="entry name" value="bacillus anthracis domain"/>
    <property type="match status" value="1"/>
</dbReference>
<sequence length="338" mass="36507">MKHYKDTMDNLRFTPEQKAHMVDRLMEAAGSSHRRPHTFRRGAAVGVAAALALSVGVAGATGVLEDVGKSFSAIFGASAQTEVIDQIGYPVGASATANGVTITADAIVGDTYSYAVVYTIQREDGEALVSNDVLARASDTAALPLTFQSQDTTPRDYKGGSHARHWFYDADPADTAIQFVELRTQDIPLEPGALTVQFQDLELYNQDYTARTTLAEGSWTLNFQLDFENSSRVLPCGQTFQLNGTPVTLNSVTLSPLSLQVDYTVHWAGDPSTDWIHSLPLSITYTDGTTLDLSYAGGFSTPEEDSVSCRRDVIFDSIRPLEEVASVTVGDVVIPVTP</sequence>
<gene>
    <name evidence="2" type="ORF">H9712_00745</name>
</gene>
<accession>A0A9D2MJT0</accession>
<dbReference type="AlphaFoldDB" id="A0A9D2MJT0"/>
<proteinExistence type="predicted"/>
<evidence type="ECO:0000313" key="2">
    <source>
        <dbReference type="EMBL" id="HJB79492.1"/>
    </source>
</evidence>
<keyword evidence="1" id="KW-0812">Transmembrane</keyword>
<reference evidence="2" key="2">
    <citation type="submission" date="2021-04" db="EMBL/GenBank/DDBJ databases">
        <authorList>
            <person name="Gilroy R."/>
        </authorList>
    </citation>
    <scope>NUCLEOTIDE SEQUENCE</scope>
    <source>
        <strain evidence="2">CHK192-8294</strain>
    </source>
</reference>
<protein>
    <submittedName>
        <fullName evidence="2">DUF4179 domain-containing protein</fullName>
    </submittedName>
</protein>
<feature type="transmembrane region" description="Helical" evidence="1">
    <location>
        <begin position="43"/>
        <end position="64"/>
    </location>
</feature>
<reference evidence="2" key="1">
    <citation type="journal article" date="2021" name="PeerJ">
        <title>Extensive microbial diversity within the chicken gut microbiome revealed by metagenomics and culture.</title>
        <authorList>
            <person name="Gilroy R."/>
            <person name="Ravi A."/>
            <person name="Getino M."/>
            <person name="Pursley I."/>
            <person name="Horton D.L."/>
            <person name="Alikhan N.F."/>
            <person name="Baker D."/>
            <person name="Gharbi K."/>
            <person name="Hall N."/>
            <person name="Watson M."/>
            <person name="Adriaenssens E.M."/>
            <person name="Foster-Nyarko E."/>
            <person name="Jarju S."/>
            <person name="Secka A."/>
            <person name="Antonio M."/>
            <person name="Oren A."/>
            <person name="Chaudhuri R.R."/>
            <person name="La Ragione R."/>
            <person name="Hildebrand F."/>
            <person name="Pallen M.J."/>
        </authorList>
    </citation>
    <scope>NUCLEOTIDE SEQUENCE</scope>
    <source>
        <strain evidence="2">CHK192-8294</strain>
    </source>
</reference>
<comment type="caution">
    <text evidence="2">The sequence shown here is derived from an EMBL/GenBank/DDBJ whole genome shotgun (WGS) entry which is preliminary data.</text>
</comment>
<dbReference type="EMBL" id="DWXO01000008">
    <property type="protein sequence ID" value="HJB79492.1"/>
    <property type="molecule type" value="Genomic_DNA"/>
</dbReference>
<keyword evidence="1" id="KW-0472">Membrane</keyword>
<organism evidence="2 3">
    <name type="scientific">Candidatus Flavonifractor intestinigallinarum</name>
    <dbReference type="NCBI Taxonomy" id="2838586"/>
    <lineage>
        <taxon>Bacteria</taxon>
        <taxon>Bacillati</taxon>
        <taxon>Bacillota</taxon>
        <taxon>Clostridia</taxon>
        <taxon>Eubacteriales</taxon>
        <taxon>Oscillospiraceae</taxon>
        <taxon>Flavonifractor</taxon>
    </lineage>
</organism>
<evidence type="ECO:0000256" key="1">
    <source>
        <dbReference type="SAM" id="Phobius"/>
    </source>
</evidence>
<dbReference type="Proteomes" id="UP000823921">
    <property type="component" value="Unassembled WGS sequence"/>
</dbReference>
<keyword evidence="1" id="KW-1133">Transmembrane helix</keyword>
<evidence type="ECO:0000313" key="3">
    <source>
        <dbReference type="Proteomes" id="UP000823921"/>
    </source>
</evidence>
<name>A0A9D2MJT0_9FIRM</name>